<protein>
    <submittedName>
        <fullName evidence="1">Uncharacterized protein</fullName>
    </submittedName>
</protein>
<name>Q83ED1_COXBU</name>
<dbReference type="AlphaFoldDB" id="Q83ED1"/>
<keyword evidence="2" id="KW-1185">Reference proteome</keyword>
<sequence length="39" mass="4507">MIFISREGNSKKLISLQVIPAQAYPRRTFGALRTVQRIF</sequence>
<proteinExistence type="predicted"/>
<dbReference type="HOGENOM" id="CLU_3308281_0_0_6"/>
<accession>Q83ED1</accession>
<organism evidence="1 2">
    <name type="scientific">Coxiella burnetii (strain RSA 493 / Nine Mile phase I)</name>
    <dbReference type="NCBI Taxonomy" id="227377"/>
    <lineage>
        <taxon>Bacteria</taxon>
        <taxon>Pseudomonadati</taxon>
        <taxon>Pseudomonadota</taxon>
        <taxon>Gammaproteobacteria</taxon>
        <taxon>Legionellales</taxon>
        <taxon>Coxiellaceae</taxon>
        <taxon>Coxiella</taxon>
    </lineage>
</organism>
<dbReference type="Proteomes" id="UP000002671">
    <property type="component" value="Chromosome"/>
</dbReference>
<dbReference type="EMBL" id="AE016828">
    <property type="protein sequence ID" value="AAO89947.1"/>
    <property type="molecule type" value="Genomic_DNA"/>
</dbReference>
<dbReference type="EnsemblBacteria" id="AAO89947">
    <property type="protein sequence ID" value="AAO89947"/>
    <property type="gene ID" value="CBU_0394"/>
</dbReference>
<reference evidence="1 2" key="1">
    <citation type="journal article" date="2003" name="Proc. Natl. Acad. Sci. U.S.A.">
        <title>Complete genome sequence of the Q-fever pathogen, Coxiella burnetii.</title>
        <authorList>
            <person name="Seshadri R."/>
            <person name="Paulsen I.T."/>
            <person name="Eisen J.A."/>
            <person name="Read T.D."/>
            <person name="Nelson K.E."/>
            <person name="Nelson W.C."/>
            <person name="Ward N.L."/>
            <person name="Tettelin H."/>
            <person name="Davidsen T.M."/>
            <person name="Beanan M.J."/>
            <person name="Deboy R.T."/>
            <person name="Daugherty S.C."/>
            <person name="Brinkac L.M."/>
            <person name="Madupu R."/>
            <person name="Dodson R.J."/>
            <person name="Khouri H.M."/>
            <person name="Lee K.H."/>
            <person name="Carty H.A."/>
            <person name="Scanlan D."/>
            <person name="Heinzen R.A."/>
            <person name="Thompson H.A."/>
            <person name="Samuel J.E."/>
            <person name="Fraser C.M."/>
            <person name="Heidelberg J.F."/>
        </authorList>
    </citation>
    <scope>NUCLEOTIDE SEQUENCE [LARGE SCALE GENOMIC DNA]</scope>
    <source>
        <strain evidence="2">RSA 493 / Nine Mile phase I</strain>
    </source>
</reference>
<gene>
    <name evidence="1" type="ordered locus">CBU_0394</name>
</gene>
<reference evidence="1 2" key="2">
    <citation type="journal article" date="2009" name="Infect. Immun.">
        <title>Comparative genomics reveal extensive transposon-mediated genomic plasticity and diversity among potential effector proteins within the genus Coxiella.</title>
        <authorList>
            <person name="Beare P.A."/>
            <person name="Unsworth N."/>
            <person name="Andoh M."/>
            <person name="Voth D.E."/>
            <person name="Omsland A."/>
            <person name="Gilk S.D."/>
            <person name="Williams K.P."/>
            <person name="Sobral B.W."/>
            <person name="Kupko J.J.III."/>
            <person name="Porcella S.F."/>
            <person name="Samuel J.E."/>
            <person name="Heinzen R.A."/>
        </authorList>
    </citation>
    <scope>NUCLEOTIDE SEQUENCE [LARGE SCALE GENOMIC DNA]</scope>
    <source>
        <strain evidence="2">RSA 493 / Nine Mile phase I</strain>
    </source>
</reference>
<evidence type="ECO:0000313" key="2">
    <source>
        <dbReference type="Proteomes" id="UP000002671"/>
    </source>
</evidence>
<evidence type="ECO:0000313" key="1">
    <source>
        <dbReference type="EMBL" id="AAO89947.1"/>
    </source>
</evidence>